<dbReference type="AlphaFoldDB" id="A0A2W7TTT1"/>
<keyword evidence="2" id="KW-1185">Reference proteome</keyword>
<accession>A0A2W7TTT1</accession>
<evidence type="ECO:0008006" key="3">
    <source>
        <dbReference type="Google" id="ProtNLM"/>
    </source>
</evidence>
<comment type="caution">
    <text evidence="1">The sequence shown here is derived from an EMBL/GenBank/DDBJ whole genome shotgun (WGS) entry which is preliminary data.</text>
</comment>
<dbReference type="EMBL" id="QKXH01000004">
    <property type="protein sequence ID" value="PZX93913.1"/>
    <property type="molecule type" value="Genomic_DNA"/>
</dbReference>
<dbReference type="OrthoDB" id="7794186at2"/>
<reference evidence="1 2" key="1">
    <citation type="submission" date="2018-06" db="EMBL/GenBank/DDBJ databases">
        <title>Flavobacterium sp IMCC34762, genome.</title>
        <authorList>
            <person name="Joung Y."/>
            <person name="Cho J."/>
            <person name="Song J."/>
        </authorList>
    </citation>
    <scope>NUCLEOTIDE SEQUENCE [LARGE SCALE GENOMIC DNA]</scope>
    <source>
        <strain evidence="1 2">IMCC34762</strain>
    </source>
</reference>
<gene>
    <name evidence="1" type="ORF">DOS84_08195</name>
</gene>
<dbReference type="Proteomes" id="UP000249177">
    <property type="component" value="Unassembled WGS sequence"/>
</dbReference>
<sequence>MKNMKLLLNFLFFAVLSVISTYGQTVTISNLRYTNGALIPNGAAIEIYEGGSKSVTFDLKIDNPQSLSVSGNLYVMSKKSSSASSSLQYLNVDFTNNNLSSWYSKEFTISLNATNFSATGGRLYGQFNVTSSSGGVITGNIIPIKVIPSPPGTIPPEMIFIGGPGGTISTTINEGDTASVISGTGAGNYTYQWYKTVNGVFTLIPGATSFYYYPGTPFVTTKYFRQNIGSLTSRSNEITITVLQAPTPISNNTITLDGLTAYGSVPTGATGSYQYSWYILDQDGDASTLPDTSQNLILTPATFNRYFSSPNNFILKRVVYSGSQVSASNGLLLPHNSLIQNNTITLNGLTVNGSVPTGGLGPKSYQYSWYILDQDGDTSTLPDTSQNLILTPATFDIYFNSPNDFILKRVVYSGSEGSASNGILLPHNSGLSIKALNNEDKLISAVYPNPTSDSVNFTTNSSIDKEMEILIYSEGLRHAQSVFKGTATPSQIVKWNIPSNYPKGIYYYKIISENKEIKTGKIVFK</sequence>
<organism evidence="1 2">
    <name type="scientific">Flavobacterium aquariorum</name>
    <dbReference type="NCBI Taxonomy" id="2217670"/>
    <lineage>
        <taxon>Bacteria</taxon>
        <taxon>Pseudomonadati</taxon>
        <taxon>Bacteroidota</taxon>
        <taxon>Flavobacteriia</taxon>
        <taxon>Flavobacteriales</taxon>
        <taxon>Flavobacteriaceae</taxon>
        <taxon>Flavobacterium</taxon>
    </lineage>
</organism>
<name>A0A2W7TTT1_9FLAO</name>
<proteinExistence type="predicted"/>
<protein>
    <recommendedName>
        <fullName evidence="3">Secretion system C-terminal sorting domain-containing protein</fullName>
    </recommendedName>
</protein>
<dbReference type="RefSeq" id="WP_111409630.1">
    <property type="nucleotide sequence ID" value="NZ_QKXH01000004.1"/>
</dbReference>
<evidence type="ECO:0000313" key="1">
    <source>
        <dbReference type="EMBL" id="PZX93913.1"/>
    </source>
</evidence>
<evidence type="ECO:0000313" key="2">
    <source>
        <dbReference type="Proteomes" id="UP000249177"/>
    </source>
</evidence>